<keyword evidence="5" id="KW-1185">Reference proteome</keyword>
<dbReference type="eggNOG" id="COG1366">
    <property type="taxonomic scope" value="Bacteria"/>
</dbReference>
<comment type="similarity">
    <text evidence="1 2">Belongs to the anti-sigma-factor antagonist family.</text>
</comment>
<evidence type="ECO:0000256" key="1">
    <source>
        <dbReference type="ARBA" id="ARBA00009013"/>
    </source>
</evidence>
<dbReference type="NCBIfam" id="TIGR00377">
    <property type="entry name" value="ant_ant_sig"/>
    <property type="match status" value="1"/>
</dbReference>
<evidence type="ECO:0000256" key="2">
    <source>
        <dbReference type="RuleBase" id="RU003749"/>
    </source>
</evidence>
<dbReference type="PANTHER" id="PTHR33495">
    <property type="entry name" value="ANTI-SIGMA FACTOR ANTAGONIST TM_1081-RELATED-RELATED"/>
    <property type="match status" value="1"/>
</dbReference>
<dbReference type="InterPro" id="IPR002645">
    <property type="entry name" value="STAS_dom"/>
</dbReference>
<evidence type="ECO:0000313" key="4">
    <source>
        <dbReference type="EMBL" id="EFQ22738.1"/>
    </source>
</evidence>
<dbReference type="OrthoDB" id="9794628at2"/>
<dbReference type="STRING" id="584708.Apau_0303"/>
<feature type="domain" description="STAS" evidence="3">
    <location>
        <begin position="14"/>
        <end position="100"/>
    </location>
</feature>
<dbReference type="SUPFAM" id="SSF52091">
    <property type="entry name" value="SpoIIaa-like"/>
    <property type="match status" value="1"/>
</dbReference>
<evidence type="ECO:0000259" key="3">
    <source>
        <dbReference type="PROSITE" id="PS50801"/>
    </source>
</evidence>
<dbReference type="EMBL" id="CM001022">
    <property type="protein sequence ID" value="EFQ22738.1"/>
    <property type="molecule type" value="Genomic_DNA"/>
</dbReference>
<dbReference type="InterPro" id="IPR003658">
    <property type="entry name" value="Anti-sigma_ant"/>
</dbReference>
<accession>E3CYK7</accession>
<dbReference type="InterPro" id="IPR036513">
    <property type="entry name" value="STAS_dom_sf"/>
</dbReference>
<dbReference type="PROSITE" id="PS50801">
    <property type="entry name" value="STAS"/>
    <property type="match status" value="1"/>
</dbReference>
<dbReference type="Gene3D" id="3.30.750.24">
    <property type="entry name" value="STAS domain"/>
    <property type="match status" value="1"/>
</dbReference>
<organism evidence="4 5">
    <name type="scientific">Aminomonas paucivorans DSM 12260</name>
    <dbReference type="NCBI Taxonomy" id="584708"/>
    <lineage>
        <taxon>Bacteria</taxon>
        <taxon>Thermotogati</taxon>
        <taxon>Synergistota</taxon>
        <taxon>Synergistia</taxon>
        <taxon>Synergistales</taxon>
        <taxon>Synergistaceae</taxon>
        <taxon>Aminomonas</taxon>
    </lineage>
</organism>
<dbReference type="HOGENOM" id="CLU_115403_9_4_0"/>
<evidence type="ECO:0000313" key="5">
    <source>
        <dbReference type="Proteomes" id="UP000005096"/>
    </source>
</evidence>
<gene>
    <name evidence="4" type="ORF">Apau_0303</name>
</gene>
<dbReference type="CDD" id="cd07043">
    <property type="entry name" value="STAS_anti-anti-sigma_factors"/>
    <property type="match status" value="1"/>
</dbReference>
<dbReference type="Proteomes" id="UP000005096">
    <property type="component" value="Chromosome"/>
</dbReference>
<protein>
    <recommendedName>
        <fullName evidence="2">Anti-sigma factor antagonist</fullName>
    </recommendedName>
</protein>
<dbReference type="AlphaFoldDB" id="E3CYK7"/>
<dbReference type="RefSeq" id="WP_006299885.1">
    <property type="nucleotide sequence ID" value="NZ_CM001022.1"/>
</dbReference>
<dbReference type="PaxDb" id="584708-Apau_0303"/>
<dbReference type="GO" id="GO:0043856">
    <property type="term" value="F:anti-sigma factor antagonist activity"/>
    <property type="evidence" value="ECO:0007669"/>
    <property type="project" value="InterPro"/>
</dbReference>
<dbReference type="Pfam" id="PF13466">
    <property type="entry name" value="STAS_2"/>
    <property type="match status" value="1"/>
</dbReference>
<name>E3CYK7_9BACT</name>
<dbReference type="InterPro" id="IPR058548">
    <property type="entry name" value="MlaB-like_STAS"/>
</dbReference>
<reference evidence="4 5" key="1">
    <citation type="journal article" date="2010" name="Stand. Genomic Sci.">
        <title>Non-contiguous finished genome sequence of Aminomonas paucivorans type strain (GLU-3).</title>
        <authorList>
            <person name="Pitluck S."/>
            <person name="Yasawong M."/>
            <person name="Held B."/>
            <person name="Lapidus A."/>
            <person name="Nolan M."/>
            <person name="Copeland A."/>
            <person name="Lucas S."/>
            <person name="Del Rio T.G."/>
            <person name="Tice H."/>
            <person name="Cheng J.F."/>
            <person name="Chertkov O."/>
            <person name="Goodwin L."/>
            <person name="Tapia R."/>
            <person name="Han C."/>
            <person name="Liolios K."/>
            <person name="Ivanova N."/>
            <person name="Mavromatis K."/>
            <person name="Ovchinnikova G."/>
            <person name="Pati A."/>
            <person name="Chen A."/>
            <person name="Palaniappan K."/>
            <person name="Land M."/>
            <person name="Hauser L."/>
            <person name="Chang Y.J."/>
            <person name="Jeffries C.D."/>
            <person name="Pukall R."/>
            <person name="Spring S."/>
            <person name="Rohde M."/>
            <person name="Sikorski J."/>
            <person name="Goker M."/>
            <person name="Woyke T."/>
            <person name="Bristow J."/>
            <person name="Eisen J.A."/>
            <person name="Markowitz V."/>
            <person name="Hugenholtz P."/>
            <person name="Kyrpides N.C."/>
            <person name="Klenk H.P."/>
        </authorList>
    </citation>
    <scope>NUCLEOTIDE SEQUENCE [LARGE SCALE GENOMIC DNA]</scope>
    <source>
        <strain evidence="4 5">DSM 12260</strain>
    </source>
</reference>
<proteinExistence type="inferred from homology"/>
<sequence>MSFTTKRSGQRVDISLQGQLYVEEATELREKLLREVDGGAILFHFDFARLDYIDSAGLGVLISVQKRAAAGGGQVTVSGMTGMVKEIFELTRLDRVFAPR</sequence>